<dbReference type="Gene3D" id="4.10.240.10">
    <property type="entry name" value="Zn(2)-C6 fungal-type DNA-binding domain"/>
    <property type="match status" value="1"/>
</dbReference>
<dbReference type="EMBL" id="LCWV01000006">
    <property type="protein sequence ID" value="PWI72109.1"/>
    <property type="molecule type" value="Genomic_DNA"/>
</dbReference>
<evidence type="ECO:0000256" key="4">
    <source>
        <dbReference type="ARBA" id="ARBA00023163"/>
    </source>
</evidence>
<dbReference type="OMA" id="YEYDCAT"/>
<feature type="compositionally biased region" description="Polar residues" evidence="6">
    <location>
        <begin position="185"/>
        <end position="201"/>
    </location>
</feature>
<evidence type="ECO:0000256" key="3">
    <source>
        <dbReference type="ARBA" id="ARBA00023125"/>
    </source>
</evidence>
<keyword evidence="1" id="KW-0479">Metal-binding</keyword>
<dbReference type="GO" id="GO:0005634">
    <property type="term" value="C:nucleus"/>
    <property type="evidence" value="ECO:0007669"/>
    <property type="project" value="InterPro"/>
</dbReference>
<evidence type="ECO:0000313" key="10">
    <source>
        <dbReference type="EMBL" id="PWI72109.1"/>
    </source>
</evidence>
<reference evidence="10" key="1">
    <citation type="submission" date="2015-05" db="EMBL/GenBank/DDBJ databases">
        <authorList>
            <person name="Wang D.B."/>
            <person name="Wang M."/>
        </authorList>
    </citation>
    <scope>NUCLEOTIDE SEQUENCE</scope>
    <source>
        <strain evidence="10">36-1</strain>
    </source>
</reference>
<evidence type="ECO:0000256" key="6">
    <source>
        <dbReference type="SAM" id="MobiDB-lite"/>
    </source>
</evidence>
<sequence length="395" mass="41877">MEHQSQHTESDNAAINSGGSSSGNSNGSNMNNNTITVADADARAKKPKKLRQTCDPCSEAKVKCDKGNPRCGRCDRLSYECVYSPARRIGRPRPRSPRAQDQENAGRTAREARDDAAAVMTDDGANKDCVAPVRQPSAPAQPPQRALTTRHPNLHLDETLPDCLSDEEGRWSAPASTSASASSTDRSNFRSNDAPQSTNMTMRDGFLEHPSSVGLDEVRHNPYEYDCATVAVATLSSLAAAGLDGQQSATTQTTQTTAAADVLADQIPRACRQAARILVCPCSADMDTALLAASLAAAILDVADAALRTLKPAGHALDDEQHTVLALGTIPTISQVVTLFTHRYSVTQASRPPEALLLLAASLRTTLKAMAEETTNRFLDSGAAPSSRVEVAANS</sequence>
<evidence type="ECO:0000313" key="12">
    <source>
        <dbReference type="Proteomes" id="UP000245956"/>
    </source>
</evidence>
<dbReference type="Proteomes" id="UP000245956">
    <property type="component" value="Unassembled WGS sequence"/>
</dbReference>
<reference evidence="10 12" key="2">
    <citation type="journal article" date="2016" name="Front. Microbiol.">
        <title>Genome and transcriptome sequences reveal the specific parasitism of the nematophagous Purpureocillium lilacinum 36-1.</title>
        <authorList>
            <person name="Xie J."/>
            <person name="Li S."/>
            <person name="Mo C."/>
            <person name="Xiao X."/>
            <person name="Peng D."/>
            <person name="Wang G."/>
            <person name="Xiao Y."/>
        </authorList>
    </citation>
    <scope>NUCLEOTIDE SEQUENCE [LARGE SCALE GENOMIC DNA]</scope>
    <source>
        <strain evidence="10 12">36-1</strain>
    </source>
</reference>
<protein>
    <submittedName>
        <fullName evidence="9">Fungal zn(2)-Cys(6) binuclear cluster domain-containing protein</fullName>
    </submittedName>
</protein>
<dbReference type="EMBL" id="LSBH01000009">
    <property type="protein sequence ID" value="OAQ74461.1"/>
    <property type="molecule type" value="Genomic_DNA"/>
</dbReference>
<dbReference type="STRING" id="33203.A0A179GX76"/>
<gene>
    <name evidence="10" type="ORF">PCL_10732</name>
    <name evidence="8" type="ORF">VFPBJ_09756</name>
    <name evidence="9" type="ORF">VFPFJ_08370</name>
</gene>
<reference evidence="9 11" key="3">
    <citation type="submission" date="2016-02" db="EMBL/GenBank/DDBJ databases">
        <title>Biosynthesis of antibiotic leucinostatins and their inhibition on Phytophthora in bio-control Purpureocillium lilacinum.</title>
        <authorList>
            <person name="Wang G."/>
            <person name="Liu Z."/>
            <person name="Lin R."/>
            <person name="Li E."/>
            <person name="Mao Z."/>
            <person name="Ling J."/>
            <person name="Yin W."/>
            <person name="Xie B."/>
        </authorList>
    </citation>
    <scope>NUCLEOTIDE SEQUENCE [LARGE SCALE GENOMIC DNA]</scope>
    <source>
        <strain evidence="8">PLBJ-1</strain>
        <strain evidence="9">PLFJ-1</strain>
    </source>
</reference>
<dbReference type="GO" id="GO:0045122">
    <property type="term" value="P:aflatoxin biosynthetic process"/>
    <property type="evidence" value="ECO:0007669"/>
    <property type="project" value="InterPro"/>
</dbReference>
<proteinExistence type="predicted"/>
<dbReference type="GO" id="GO:0003677">
    <property type="term" value="F:DNA binding"/>
    <property type="evidence" value="ECO:0007669"/>
    <property type="project" value="UniProtKB-KW"/>
</dbReference>
<dbReference type="Proteomes" id="UP000078340">
    <property type="component" value="Unassembled WGS sequence"/>
</dbReference>
<dbReference type="RefSeq" id="XP_018175195.1">
    <property type="nucleotide sequence ID" value="XM_018325443.1"/>
</dbReference>
<feature type="region of interest" description="Disordered" evidence="6">
    <location>
        <begin position="1"/>
        <end position="52"/>
    </location>
</feature>
<name>A0A179GX76_PURLI</name>
<keyword evidence="3" id="KW-0238">DNA-binding</keyword>
<keyword evidence="5" id="KW-0539">Nucleus</keyword>
<organism evidence="9 11">
    <name type="scientific">Purpureocillium lilacinum</name>
    <name type="common">Paecilomyces lilacinus</name>
    <dbReference type="NCBI Taxonomy" id="33203"/>
    <lineage>
        <taxon>Eukaryota</taxon>
        <taxon>Fungi</taxon>
        <taxon>Dikarya</taxon>
        <taxon>Ascomycota</taxon>
        <taxon>Pezizomycotina</taxon>
        <taxon>Sordariomycetes</taxon>
        <taxon>Hypocreomycetidae</taxon>
        <taxon>Hypocreales</taxon>
        <taxon>Ophiocordycipitaceae</taxon>
        <taxon>Purpureocillium</taxon>
    </lineage>
</organism>
<dbReference type="GeneID" id="28890492"/>
<dbReference type="PROSITE" id="PS50048">
    <property type="entry name" value="ZN2_CY6_FUNGAL_2"/>
    <property type="match status" value="1"/>
</dbReference>
<evidence type="ECO:0000313" key="8">
    <source>
        <dbReference type="EMBL" id="OAQ74461.1"/>
    </source>
</evidence>
<dbReference type="GO" id="GO:0008270">
    <property type="term" value="F:zinc ion binding"/>
    <property type="evidence" value="ECO:0007669"/>
    <property type="project" value="InterPro"/>
</dbReference>
<comment type="caution">
    <text evidence="9">The sequence shown here is derived from an EMBL/GenBank/DDBJ whole genome shotgun (WGS) entry which is preliminary data.</text>
</comment>
<dbReference type="Pfam" id="PF08493">
    <property type="entry name" value="AflR"/>
    <property type="match status" value="1"/>
</dbReference>
<feature type="domain" description="Zn(2)-C6 fungal-type" evidence="7">
    <location>
        <begin position="53"/>
        <end position="83"/>
    </location>
</feature>
<feature type="compositionally biased region" description="Basic and acidic residues" evidence="6">
    <location>
        <begin position="1"/>
        <end position="10"/>
    </location>
</feature>
<evidence type="ECO:0000313" key="9">
    <source>
        <dbReference type="EMBL" id="OAQ82567.1"/>
    </source>
</evidence>
<dbReference type="InterPro" id="IPR050675">
    <property type="entry name" value="OAF3"/>
</dbReference>
<dbReference type="PROSITE" id="PS00463">
    <property type="entry name" value="ZN2_CY6_FUNGAL_1"/>
    <property type="match status" value="1"/>
</dbReference>
<evidence type="ECO:0000256" key="2">
    <source>
        <dbReference type="ARBA" id="ARBA00023015"/>
    </source>
</evidence>
<accession>A0A179GX76</accession>
<keyword evidence="4" id="KW-0804">Transcription</keyword>
<evidence type="ECO:0000313" key="11">
    <source>
        <dbReference type="Proteomes" id="UP000078340"/>
    </source>
</evidence>
<dbReference type="AlphaFoldDB" id="A0A179GX76"/>
<keyword evidence="2" id="KW-0805">Transcription regulation</keyword>
<dbReference type="InterPro" id="IPR036864">
    <property type="entry name" value="Zn2-C6_fun-type_DNA-bd_sf"/>
</dbReference>
<dbReference type="KEGG" id="plj:28890492"/>
<dbReference type="PANTHER" id="PTHR31069:SF31">
    <property type="entry name" value="MONODICTYPHENONE CLUSTER TRANSCRIPTION FACTOR-RELATED"/>
    <property type="match status" value="1"/>
</dbReference>
<feature type="compositionally biased region" description="Low complexity" evidence="6">
    <location>
        <begin position="172"/>
        <end position="184"/>
    </location>
</feature>
<feature type="region of interest" description="Disordered" evidence="6">
    <location>
        <begin position="88"/>
        <end position="208"/>
    </location>
</feature>
<dbReference type="OrthoDB" id="2328572at2759"/>
<dbReference type="Proteomes" id="UP000078240">
    <property type="component" value="Unassembled WGS sequence"/>
</dbReference>
<dbReference type="SMART" id="SM00066">
    <property type="entry name" value="GAL4"/>
    <property type="match status" value="1"/>
</dbReference>
<evidence type="ECO:0000256" key="1">
    <source>
        <dbReference type="ARBA" id="ARBA00022723"/>
    </source>
</evidence>
<dbReference type="InterPro" id="IPR001138">
    <property type="entry name" value="Zn2Cys6_DnaBD"/>
</dbReference>
<dbReference type="PANTHER" id="PTHR31069">
    <property type="entry name" value="OLEATE-ACTIVATED TRANSCRIPTION FACTOR 1-RELATED"/>
    <property type="match status" value="1"/>
</dbReference>
<dbReference type="PRINTS" id="PR00755">
    <property type="entry name" value="AFLATOXINBRP"/>
</dbReference>
<dbReference type="GO" id="GO:0000981">
    <property type="term" value="F:DNA-binding transcription factor activity, RNA polymerase II-specific"/>
    <property type="evidence" value="ECO:0007669"/>
    <property type="project" value="InterPro"/>
</dbReference>
<evidence type="ECO:0000259" key="7">
    <source>
        <dbReference type="PROSITE" id="PS50048"/>
    </source>
</evidence>
<dbReference type="EMBL" id="LSBI01000008">
    <property type="protein sequence ID" value="OAQ82567.1"/>
    <property type="molecule type" value="Genomic_DNA"/>
</dbReference>
<feature type="compositionally biased region" description="Low complexity" evidence="6">
    <location>
        <begin position="130"/>
        <end position="146"/>
    </location>
</feature>
<feature type="compositionally biased region" description="Low complexity" evidence="6">
    <location>
        <begin position="16"/>
        <end position="33"/>
    </location>
</feature>
<dbReference type="Pfam" id="PF00172">
    <property type="entry name" value="Zn_clus"/>
    <property type="match status" value="1"/>
</dbReference>
<dbReference type="SUPFAM" id="SSF57701">
    <property type="entry name" value="Zn2/Cys6 DNA-binding domain"/>
    <property type="match status" value="1"/>
</dbReference>
<dbReference type="CDD" id="cd00067">
    <property type="entry name" value="GAL4"/>
    <property type="match status" value="1"/>
</dbReference>
<evidence type="ECO:0000256" key="5">
    <source>
        <dbReference type="ARBA" id="ARBA00023242"/>
    </source>
</evidence>
<dbReference type="InterPro" id="IPR013700">
    <property type="entry name" value="AflR"/>
</dbReference>